<evidence type="ECO:0000256" key="1">
    <source>
        <dbReference type="ARBA" id="ARBA00023122"/>
    </source>
</evidence>
<dbReference type="PIRSF" id="PIRSF036990">
    <property type="entry name" value="UCP036990_CBS_BON"/>
    <property type="match status" value="1"/>
</dbReference>
<dbReference type="PROSITE" id="PS51371">
    <property type="entry name" value="CBS"/>
    <property type="match status" value="2"/>
</dbReference>
<dbReference type="RefSeq" id="WP_117394898.1">
    <property type="nucleotide sequence ID" value="NZ_CP021330.1"/>
</dbReference>
<feature type="domain" description="CBS" evidence="3">
    <location>
        <begin position="94"/>
        <end position="151"/>
    </location>
</feature>
<evidence type="ECO:0000313" key="5">
    <source>
        <dbReference type="Proteomes" id="UP000258927"/>
    </source>
</evidence>
<evidence type="ECO:0000256" key="2">
    <source>
        <dbReference type="PROSITE-ProRule" id="PRU00703"/>
    </source>
</evidence>
<sequence length="230" mass="25257">MQAHDIMTPKVITVEPTTTVEEVSHLMIEHHVSALPVVDAEGTVLGIVSEGDLLRRVEGASDHKKSWWLRFFANTDDSVKEFVALRGRYAKDVMTKNVICVDPEMQVGEVARILAKNHIKRVPVVQDNKLQGIVSRANLMHALAAVPARSLKTVSTDVEKRDIILEALSAVPNLNVSHLNVIIDGDEVEIWGVAASNEEENAMKIALEGIDGVSKVNFNLGRLPGYAWAI</sequence>
<organism evidence="4 5">
    <name type="scientific">Maritalea myrionectae</name>
    <dbReference type="NCBI Taxonomy" id="454601"/>
    <lineage>
        <taxon>Bacteria</taxon>
        <taxon>Pseudomonadati</taxon>
        <taxon>Pseudomonadota</taxon>
        <taxon>Alphaproteobacteria</taxon>
        <taxon>Hyphomicrobiales</taxon>
        <taxon>Devosiaceae</taxon>
        <taxon>Maritalea</taxon>
    </lineage>
</organism>
<evidence type="ECO:0000259" key="3">
    <source>
        <dbReference type="PROSITE" id="PS51371"/>
    </source>
</evidence>
<dbReference type="InterPro" id="IPR017080">
    <property type="entry name" value="UCP036990_CBS_BON"/>
</dbReference>
<name>A0A2R4MB25_9HYPH</name>
<dbReference type="SMART" id="SM00116">
    <property type="entry name" value="CBS"/>
    <property type="match status" value="2"/>
</dbReference>
<gene>
    <name evidence="4" type="ORF">MXMO3_00610</name>
</gene>
<dbReference type="PANTHER" id="PTHR43080">
    <property type="entry name" value="CBS DOMAIN-CONTAINING PROTEIN CBSX3, MITOCHONDRIAL"/>
    <property type="match status" value="1"/>
</dbReference>
<evidence type="ECO:0000313" key="4">
    <source>
        <dbReference type="EMBL" id="AVX03154.1"/>
    </source>
</evidence>
<dbReference type="AlphaFoldDB" id="A0A2R4MB25"/>
<dbReference type="KEGG" id="mmyr:MXMO3_00610"/>
<dbReference type="STRING" id="1122213.GCA_000423365_03323"/>
<dbReference type="InterPro" id="IPR051257">
    <property type="entry name" value="Diverse_CBS-Domain"/>
</dbReference>
<protein>
    <recommendedName>
        <fullName evidence="3">CBS domain-containing protein</fullName>
    </recommendedName>
</protein>
<keyword evidence="5" id="KW-1185">Reference proteome</keyword>
<keyword evidence="1 2" id="KW-0129">CBS domain</keyword>
<dbReference type="SUPFAM" id="SSF54631">
    <property type="entry name" value="CBS-domain pair"/>
    <property type="match status" value="1"/>
</dbReference>
<accession>A0A2R4MB25</accession>
<feature type="domain" description="CBS" evidence="3">
    <location>
        <begin position="7"/>
        <end position="66"/>
    </location>
</feature>
<dbReference type="InterPro" id="IPR000644">
    <property type="entry name" value="CBS_dom"/>
</dbReference>
<dbReference type="Gene3D" id="3.10.580.10">
    <property type="entry name" value="CBS-domain"/>
    <property type="match status" value="1"/>
</dbReference>
<dbReference type="Proteomes" id="UP000258927">
    <property type="component" value="Chromosome"/>
</dbReference>
<reference evidence="4 5" key="1">
    <citation type="submission" date="2017-05" db="EMBL/GenBank/DDBJ databases">
        <title>Genome Analysis of Maritalea myrionectae HL2708#5.</title>
        <authorList>
            <consortium name="Cotde Inc.-PKNU"/>
            <person name="Jang D."/>
            <person name="Oh H.-M."/>
        </authorList>
    </citation>
    <scope>NUCLEOTIDE SEQUENCE [LARGE SCALE GENOMIC DNA]</scope>
    <source>
        <strain evidence="4 5">HL2708#5</strain>
    </source>
</reference>
<proteinExistence type="predicted"/>
<dbReference type="Pfam" id="PF00571">
    <property type="entry name" value="CBS"/>
    <property type="match status" value="2"/>
</dbReference>
<dbReference type="EMBL" id="CP021330">
    <property type="protein sequence ID" value="AVX03154.1"/>
    <property type="molecule type" value="Genomic_DNA"/>
</dbReference>
<dbReference type="InterPro" id="IPR046342">
    <property type="entry name" value="CBS_dom_sf"/>
</dbReference>
<dbReference type="CDD" id="cd04586">
    <property type="entry name" value="CBS_pair_BON_assoc"/>
    <property type="match status" value="1"/>
</dbReference>
<dbReference type="PANTHER" id="PTHR43080:SF26">
    <property type="entry name" value="REGULATORY PROTEIN"/>
    <property type="match status" value="1"/>
</dbReference>